<organism evidence="1 2">
    <name type="scientific">Agathobaculum faecis</name>
    <dbReference type="NCBI Taxonomy" id="2763013"/>
    <lineage>
        <taxon>Bacteria</taxon>
        <taxon>Bacillati</taxon>
        <taxon>Bacillota</taxon>
        <taxon>Clostridia</taxon>
        <taxon>Eubacteriales</taxon>
        <taxon>Butyricicoccaceae</taxon>
        <taxon>Agathobaculum</taxon>
    </lineage>
</organism>
<keyword evidence="2" id="KW-1185">Reference proteome</keyword>
<dbReference type="AlphaFoldDB" id="A0A923LXU6"/>
<evidence type="ECO:0000313" key="2">
    <source>
        <dbReference type="Proteomes" id="UP000606499"/>
    </source>
</evidence>
<reference evidence="1" key="1">
    <citation type="submission" date="2020-08" db="EMBL/GenBank/DDBJ databases">
        <title>Genome public.</title>
        <authorList>
            <person name="Liu C."/>
            <person name="Sun Q."/>
        </authorList>
    </citation>
    <scope>NUCLEOTIDE SEQUENCE</scope>
    <source>
        <strain evidence="1">NSJ-28</strain>
    </source>
</reference>
<dbReference type="EMBL" id="JACOPL010000024">
    <property type="protein sequence ID" value="MBC5726693.1"/>
    <property type="molecule type" value="Genomic_DNA"/>
</dbReference>
<dbReference type="Proteomes" id="UP000606499">
    <property type="component" value="Unassembled WGS sequence"/>
</dbReference>
<name>A0A923LXU6_9FIRM</name>
<dbReference type="RefSeq" id="WP_153802407.1">
    <property type="nucleotide sequence ID" value="NZ_JACOPL010000024.1"/>
</dbReference>
<comment type="caution">
    <text evidence="1">The sequence shown here is derived from an EMBL/GenBank/DDBJ whole genome shotgun (WGS) entry which is preliminary data.</text>
</comment>
<protein>
    <submittedName>
        <fullName evidence="1">Uncharacterized protein</fullName>
    </submittedName>
</protein>
<proteinExistence type="predicted"/>
<sequence>MAFGRYLLSGMHVWPDNQLGLAVQEATNGCDFDRKEYIHEHWTKLTDHPNWEQYQ</sequence>
<gene>
    <name evidence="1" type="ORF">H8S45_14670</name>
</gene>
<accession>A0A923LXU6</accession>
<evidence type="ECO:0000313" key="1">
    <source>
        <dbReference type="EMBL" id="MBC5726693.1"/>
    </source>
</evidence>